<dbReference type="Pfam" id="PF07635">
    <property type="entry name" value="PSCyt1"/>
    <property type="match status" value="1"/>
</dbReference>
<dbReference type="GO" id="GO:0020037">
    <property type="term" value="F:heme binding"/>
    <property type="evidence" value="ECO:0007669"/>
    <property type="project" value="InterPro"/>
</dbReference>
<accession>A0A517NU56</accession>
<dbReference type="SUPFAM" id="SSF46626">
    <property type="entry name" value="Cytochrome c"/>
    <property type="match status" value="1"/>
</dbReference>
<organism evidence="5 6">
    <name type="scientific">Stieleria marina</name>
    <dbReference type="NCBI Taxonomy" id="1930275"/>
    <lineage>
        <taxon>Bacteria</taxon>
        <taxon>Pseudomonadati</taxon>
        <taxon>Planctomycetota</taxon>
        <taxon>Planctomycetia</taxon>
        <taxon>Pirellulales</taxon>
        <taxon>Pirellulaceae</taxon>
        <taxon>Stieleria</taxon>
    </lineage>
</organism>
<evidence type="ECO:0000259" key="3">
    <source>
        <dbReference type="Pfam" id="PF07587"/>
    </source>
</evidence>
<dbReference type="EMBL" id="CP036526">
    <property type="protein sequence ID" value="QDT10651.1"/>
    <property type="molecule type" value="Genomic_DNA"/>
</dbReference>
<dbReference type="RefSeq" id="WP_145418359.1">
    <property type="nucleotide sequence ID" value="NZ_CP036526.1"/>
</dbReference>
<dbReference type="Pfam" id="PF07583">
    <property type="entry name" value="PSCyt2"/>
    <property type="match status" value="1"/>
</dbReference>
<gene>
    <name evidence="5" type="ORF">K239x_26080</name>
</gene>
<feature type="domain" description="DUF1549" evidence="2">
    <location>
        <begin position="154"/>
        <end position="363"/>
    </location>
</feature>
<evidence type="ECO:0000313" key="5">
    <source>
        <dbReference type="EMBL" id="QDT10651.1"/>
    </source>
</evidence>
<feature type="domain" description="DUF1553" evidence="3">
    <location>
        <begin position="639"/>
        <end position="898"/>
    </location>
</feature>
<dbReference type="AlphaFoldDB" id="A0A517NU56"/>
<evidence type="ECO:0000256" key="1">
    <source>
        <dbReference type="SAM" id="SignalP"/>
    </source>
</evidence>
<dbReference type="Proteomes" id="UP000319817">
    <property type="component" value="Chromosome"/>
</dbReference>
<name>A0A517NU56_9BACT</name>
<evidence type="ECO:0000259" key="2">
    <source>
        <dbReference type="Pfam" id="PF07583"/>
    </source>
</evidence>
<keyword evidence="1" id="KW-0732">Signal</keyword>
<feature type="chain" id="PRO_5022126299" evidence="1">
    <location>
        <begin position="24"/>
        <end position="921"/>
    </location>
</feature>
<feature type="domain" description="Cytochrome C Planctomycete-type" evidence="4">
    <location>
        <begin position="40"/>
        <end position="99"/>
    </location>
</feature>
<proteinExistence type="predicted"/>
<dbReference type="InterPro" id="IPR011429">
    <property type="entry name" value="Cyt_c_Planctomycete-type"/>
</dbReference>
<dbReference type="PANTHER" id="PTHR35889">
    <property type="entry name" value="CYCLOINULO-OLIGOSACCHARIDE FRUCTANOTRANSFERASE-RELATED"/>
    <property type="match status" value="1"/>
</dbReference>
<keyword evidence="6" id="KW-1185">Reference proteome</keyword>
<dbReference type="OrthoDB" id="127107at2"/>
<dbReference type="InterPro" id="IPR022655">
    <property type="entry name" value="DUF1553"/>
</dbReference>
<dbReference type="InterPro" id="IPR011444">
    <property type="entry name" value="DUF1549"/>
</dbReference>
<dbReference type="Gene3D" id="2.60.120.260">
    <property type="entry name" value="Galactose-binding domain-like"/>
    <property type="match status" value="1"/>
</dbReference>
<dbReference type="Pfam" id="PF07587">
    <property type="entry name" value="PSD1"/>
    <property type="match status" value="1"/>
</dbReference>
<sequence length="921" mass="104266" precursor="true">MNRNHLFALTTLIALSLATDSRAADIDFENDVVPILEEHCWHCHGEDEQESGLRLDMRPKMLRGGDSGLPAVVPGKPDKSYLIECVNHVDEEMAMPPDEDKIPAEQIDVLVRWIKEGANWPGQMDLVDEEETDHWSFQKVVRPDVPGDGSNSNPVDAFLRERLAQENLDFSPAAKPRPLIRRVSILLTGLLPTDQETSDFLTAYEADCEAAYAQLVDRLLASPHFGERWAQHWLDVIRWAETNGSEANLYRKNAWIYRDYVTRAFNEDKPYDQFVREQIAGDTMGAGEATGFLVAGPHVPAATVGREPTAIRQARADRMDEIMQTVGASMMGVTIGCARCHNHKFDPISISDYYSMTGVFQGVEFGSRFPEFSDDHPRKQRGKELWQQIAQQRWALRRTGGWEENWGAYREVHFAPKLTKSMRIRFKMHNVGLDELEVFGPDKKDVNLAHSRTGTEVSSNSPDGVDGRYPVGRLIDGEFGTMTWRVSFDKDKKERAWVQLDFSQPQNINRLRMSSNREYFYDTDYLTKKPYLPRYEFDVDVLEEDGSWKPWTGTWSVNKDLNKKHPQRKQALTRIQSAIDLLAEEGPRPSFVGRFVRPDVTRVMHRGSPENLRDEVAPAGPAIFGGDLGLDSDAPGPSRRAAFARWLSKADNPLTSRVMANRIWHHLFGTGIVPTTSDFGTAGAMPSHPELLDWLAAEFIQPTVIKDANPWSTKTMIRLLVMSDAFRQSGKPTKEGMLADAGGSLLWRFPPKRVEAEVIRDSILLASNSLDPSVGGRSYRIHNEKKTYAQWEVVNNHGPQTWRRMLYQERMRRVDDRIFTAFDFPDCGQVRAKRPVSTTPLQALNLMNSDFVLEQSKLIAARATQDSGGDETKSIDRCFELLLGRQPADDERTACLELAKANDLSLVCRALINTNEFAFLP</sequence>
<dbReference type="PANTHER" id="PTHR35889:SF3">
    <property type="entry name" value="F-BOX DOMAIN-CONTAINING PROTEIN"/>
    <property type="match status" value="1"/>
</dbReference>
<evidence type="ECO:0000259" key="4">
    <source>
        <dbReference type="Pfam" id="PF07635"/>
    </source>
</evidence>
<feature type="signal peptide" evidence="1">
    <location>
        <begin position="1"/>
        <end position="23"/>
    </location>
</feature>
<evidence type="ECO:0000313" key="6">
    <source>
        <dbReference type="Proteomes" id="UP000319817"/>
    </source>
</evidence>
<dbReference type="InterPro" id="IPR036909">
    <property type="entry name" value="Cyt_c-like_dom_sf"/>
</dbReference>
<dbReference type="GO" id="GO:0009055">
    <property type="term" value="F:electron transfer activity"/>
    <property type="evidence" value="ECO:0007669"/>
    <property type="project" value="InterPro"/>
</dbReference>
<protein>
    <submittedName>
        <fullName evidence="5">Planctomycete cytochrome C</fullName>
    </submittedName>
</protein>
<reference evidence="5 6" key="1">
    <citation type="submission" date="2019-02" db="EMBL/GenBank/DDBJ databases">
        <title>Deep-cultivation of Planctomycetes and their phenomic and genomic characterization uncovers novel biology.</title>
        <authorList>
            <person name="Wiegand S."/>
            <person name="Jogler M."/>
            <person name="Boedeker C."/>
            <person name="Pinto D."/>
            <person name="Vollmers J."/>
            <person name="Rivas-Marin E."/>
            <person name="Kohn T."/>
            <person name="Peeters S.H."/>
            <person name="Heuer A."/>
            <person name="Rast P."/>
            <person name="Oberbeckmann S."/>
            <person name="Bunk B."/>
            <person name="Jeske O."/>
            <person name="Meyerdierks A."/>
            <person name="Storesund J.E."/>
            <person name="Kallscheuer N."/>
            <person name="Luecker S."/>
            <person name="Lage O.M."/>
            <person name="Pohl T."/>
            <person name="Merkel B.J."/>
            <person name="Hornburger P."/>
            <person name="Mueller R.-W."/>
            <person name="Bruemmer F."/>
            <person name="Labrenz M."/>
            <person name="Spormann A.M."/>
            <person name="Op den Camp H."/>
            <person name="Overmann J."/>
            <person name="Amann R."/>
            <person name="Jetten M.S.M."/>
            <person name="Mascher T."/>
            <person name="Medema M.H."/>
            <person name="Devos D.P."/>
            <person name="Kaster A.-K."/>
            <person name="Ovreas L."/>
            <person name="Rohde M."/>
            <person name="Galperin M.Y."/>
            <person name="Jogler C."/>
        </authorList>
    </citation>
    <scope>NUCLEOTIDE SEQUENCE [LARGE SCALE GENOMIC DNA]</scope>
    <source>
        <strain evidence="5 6">K23_9</strain>
    </source>
</reference>